<feature type="compositionally biased region" description="Polar residues" evidence="2">
    <location>
        <begin position="187"/>
        <end position="212"/>
    </location>
</feature>
<dbReference type="GO" id="GO:0061630">
    <property type="term" value="F:ubiquitin protein ligase activity"/>
    <property type="evidence" value="ECO:0007669"/>
    <property type="project" value="UniProtKB-UniRule"/>
</dbReference>
<dbReference type="Pfam" id="PF02825">
    <property type="entry name" value="WWE"/>
    <property type="match status" value="2"/>
</dbReference>
<keyword evidence="6" id="KW-1185">Reference proteome</keyword>
<keyword evidence="1" id="KW-0862">Zinc</keyword>
<comment type="similarity">
    <text evidence="1">Belongs to the Deltex family.</text>
</comment>
<keyword evidence="1" id="KW-0479">Metal-binding</keyword>
<evidence type="ECO:0000313" key="5">
    <source>
        <dbReference type="EMBL" id="PIK58979.1"/>
    </source>
</evidence>
<protein>
    <recommendedName>
        <fullName evidence="1">E3 ubiquitin-protein ligase</fullName>
        <ecNumber evidence="1">2.3.2.27</ecNumber>
    </recommendedName>
</protein>
<keyword evidence="3" id="KW-0472">Membrane</keyword>
<accession>A0A2G8LFE9</accession>
<keyword evidence="1" id="KW-0963">Cytoplasm</keyword>
<dbReference type="UniPathway" id="UPA00143"/>
<dbReference type="InterPro" id="IPR039398">
    <property type="entry name" value="Deltex_fam"/>
</dbReference>
<dbReference type="EMBL" id="MRZV01000096">
    <property type="protein sequence ID" value="PIK58979.1"/>
    <property type="molecule type" value="Genomic_DNA"/>
</dbReference>
<feature type="domain" description="WWE" evidence="4">
    <location>
        <begin position="75"/>
        <end position="152"/>
    </location>
</feature>
<feature type="region of interest" description="Disordered" evidence="2">
    <location>
        <begin position="304"/>
        <end position="335"/>
    </location>
</feature>
<feature type="domain" description="WWE" evidence="4">
    <location>
        <begin position="1"/>
        <end position="74"/>
    </location>
</feature>
<dbReference type="STRING" id="307972.A0A2G8LFE9"/>
<gene>
    <name evidence="5" type="ORF">BSL78_04079</name>
</gene>
<comment type="subcellular location">
    <subcellularLocation>
        <location evidence="1">Cytoplasm</location>
    </subcellularLocation>
</comment>
<comment type="pathway">
    <text evidence="1">Protein modification; protein ubiquitination.</text>
</comment>
<evidence type="ECO:0000313" key="6">
    <source>
        <dbReference type="Proteomes" id="UP000230750"/>
    </source>
</evidence>
<dbReference type="InterPro" id="IPR018123">
    <property type="entry name" value="WWE-dom_subgr"/>
</dbReference>
<keyword evidence="1" id="KW-0808">Transferase</keyword>
<dbReference type="Gene3D" id="3.30.720.50">
    <property type="match status" value="2"/>
</dbReference>
<dbReference type="SMART" id="SM00678">
    <property type="entry name" value="WWE"/>
    <property type="match status" value="2"/>
</dbReference>
<comment type="catalytic activity">
    <reaction evidence="1">
        <text>S-ubiquitinyl-[E2 ubiquitin-conjugating enzyme]-L-cysteine + [acceptor protein]-L-lysine = [E2 ubiquitin-conjugating enzyme]-L-cysteine + N(6)-ubiquitinyl-[acceptor protein]-L-lysine.</text>
        <dbReference type="EC" id="2.3.2.27"/>
    </reaction>
</comment>
<dbReference type="Proteomes" id="UP000230750">
    <property type="component" value="Unassembled WGS sequence"/>
</dbReference>
<keyword evidence="3" id="KW-0812">Transmembrane</keyword>
<evidence type="ECO:0000259" key="4">
    <source>
        <dbReference type="PROSITE" id="PS50918"/>
    </source>
</evidence>
<feature type="compositionally biased region" description="Polar residues" evidence="2">
    <location>
        <begin position="313"/>
        <end position="335"/>
    </location>
</feature>
<dbReference type="SUPFAM" id="SSF117839">
    <property type="entry name" value="WWE domain"/>
    <property type="match status" value="2"/>
</dbReference>
<proteinExistence type="inferred from homology"/>
<feature type="compositionally biased region" description="Basic residues" evidence="2">
    <location>
        <begin position="230"/>
        <end position="241"/>
    </location>
</feature>
<reference evidence="5 6" key="1">
    <citation type="journal article" date="2017" name="PLoS Biol.">
        <title>The sea cucumber genome provides insights into morphological evolution and visceral regeneration.</title>
        <authorList>
            <person name="Zhang X."/>
            <person name="Sun L."/>
            <person name="Yuan J."/>
            <person name="Sun Y."/>
            <person name="Gao Y."/>
            <person name="Zhang L."/>
            <person name="Li S."/>
            <person name="Dai H."/>
            <person name="Hamel J.F."/>
            <person name="Liu C."/>
            <person name="Yu Y."/>
            <person name="Liu S."/>
            <person name="Lin W."/>
            <person name="Guo K."/>
            <person name="Jin S."/>
            <person name="Xu P."/>
            <person name="Storey K.B."/>
            <person name="Huan P."/>
            <person name="Zhang T."/>
            <person name="Zhou Y."/>
            <person name="Zhang J."/>
            <person name="Lin C."/>
            <person name="Li X."/>
            <person name="Xing L."/>
            <person name="Huo D."/>
            <person name="Sun M."/>
            <person name="Wang L."/>
            <person name="Mercier A."/>
            <person name="Li F."/>
            <person name="Yang H."/>
            <person name="Xiang J."/>
        </authorList>
    </citation>
    <scope>NUCLEOTIDE SEQUENCE [LARGE SCALE GENOMIC DNA]</scope>
    <source>
        <strain evidence="5">Shaxun</strain>
        <tissue evidence="5">Muscle</tissue>
    </source>
</reference>
<dbReference type="GO" id="GO:0016567">
    <property type="term" value="P:protein ubiquitination"/>
    <property type="evidence" value="ECO:0007669"/>
    <property type="project" value="UniProtKB-UniRule"/>
</dbReference>
<evidence type="ECO:0000256" key="1">
    <source>
        <dbReference type="RuleBase" id="RU367105"/>
    </source>
</evidence>
<evidence type="ECO:0000256" key="3">
    <source>
        <dbReference type="SAM" id="Phobius"/>
    </source>
</evidence>
<feature type="transmembrane region" description="Helical" evidence="3">
    <location>
        <begin position="465"/>
        <end position="486"/>
    </location>
</feature>
<feature type="region of interest" description="Disordered" evidence="2">
    <location>
        <begin position="161"/>
        <end position="251"/>
    </location>
</feature>
<dbReference type="InterPro" id="IPR037197">
    <property type="entry name" value="WWE_dom_sf"/>
</dbReference>
<organism evidence="5 6">
    <name type="scientific">Stichopus japonicus</name>
    <name type="common">Sea cucumber</name>
    <dbReference type="NCBI Taxonomy" id="307972"/>
    <lineage>
        <taxon>Eukaryota</taxon>
        <taxon>Metazoa</taxon>
        <taxon>Echinodermata</taxon>
        <taxon>Eleutherozoa</taxon>
        <taxon>Echinozoa</taxon>
        <taxon>Holothuroidea</taxon>
        <taxon>Aspidochirotacea</taxon>
        <taxon>Aspidochirotida</taxon>
        <taxon>Stichopodidae</taxon>
        <taxon>Apostichopus</taxon>
    </lineage>
</organism>
<evidence type="ECO:0000256" key="2">
    <source>
        <dbReference type="SAM" id="MobiDB-lite"/>
    </source>
</evidence>
<name>A0A2G8LFE9_STIJA</name>
<keyword evidence="1" id="KW-0863">Zinc-finger</keyword>
<dbReference type="PANTHER" id="PTHR12622">
    <property type="entry name" value="DELTEX-RELATED"/>
    <property type="match status" value="1"/>
</dbReference>
<dbReference type="GO" id="GO:0005737">
    <property type="term" value="C:cytoplasm"/>
    <property type="evidence" value="ECO:0007669"/>
    <property type="project" value="UniProtKB-SubCell"/>
</dbReference>
<dbReference type="InterPro" id="IPR004170">
    <property type="entry name" value="WWE_dom"/>
</dbReference>
<sequence>MASSEGFIVWEWFSDHGRWRPYSPTVSKVIEDKFGQESTFHLGLIDDNLGAYEINFGTMQQIRIASGKGRTVRRSIVSDDSPAAKGVEWQWLDNGCWSEYDLFASQFIEEAFCAQKTGVDLSKTKCHLPYVIDFPSMTQTKHYTGFQRVVRRVLLNESYARTGGCPGTSTSPTTADFSKNSDEDRVSSSTVDANSPSISMEKSLPCSTTKRSSPVHHQESDDSDLSSSKPARRLSGKRPTGRKGVATKADKKASVAWTSVKEKTRAKKIEKQKEIVSRTVSVPDDLSTTFPLASTNLGTTASTSLTHSATTSQIDSLAQSRKSGTSKMVRSHSTPNQITARAAYKAGPRLSPVMTAMTSLLISTAIPVTLTPTLFPIYNNPSRIGTRPVEGVLCPPDHEDKWQRCKNHQAKLWRSTLRSLRLHPGRTVTEAAQRAASDRSHAGQIDQLTTLQQNILYESSCSLCISLFFLFIVRIAPSALVTFVLLPTTTRSQRRVPERVTLS</sequence>
<comment type="caution">
    <text evidence="5">The sequence shown here is derived from an EMBL/GenBank/DDBJ whole genome shotgun (WGS) entry which is preliminary data.</text>
</comment>
<dbReference type="EC" id="2.3.2.27" evidence="1"/>
<keyword evidence="3" id="KW-1133">Transmembrane helix</keyword>
<dbReference type="OrthoDB" id="2449614at2759"/>
<dbReference type="GO" id="GO:0008270">
    <property type="term" value="F:zinc ion binding"/>
    <property type="evidence" value="ECO:0007669"/>
    <property type="project" value="UniProtKB-KW"/>
</dbReference>
<dbReference type="AlphaFoldDB" id="A0A2G8LFE9"/>
<dbReference type="GO" id="GO:0007219">
    <property type="term" value="P:Notch signaling pathway"/>
    <property type="evidence" value="ECO:0007669"/>
    <property type="project" value="InterPro"/>
</dbReference>
<dbReference type="PROSITE" id="PS50918">
    <property type="entry name" value="WWE"/>
    <property type="match status" value="2"/>
</dbReference>